<dbReference type="PROSITE" id="PS50102">
    <property type="entry name" value="RRM"/>
    <property type="match status" value="1"/>
</dbReference>
<evidence type="ECO:0000256" key="10">
    <source>
        <dbReference type="PROSITE-ProRule" id="PRU00176"/>
    </source>
</evidence>
<dbReference type="PANTHER" id="PTHR32198">
    <property type="entry name" value="MITOCHONDRIAL ESCAPE PROTEIN 2"/>
    <property type="match status" value="1"/>
</dbReference>
<dbReference type="InterPro" id="IPR034260">
    <property type="entry name" value="Yme2_RRM"/>
</dbReference>
<evidence type="ECO:0000256" key="4">
    <source>
        <dbReference type="ARBA" id="ARBA00022692"/>
    </source>
</evidence>
<keyword evidence="12" id="KW-0175">Coiled coil</keyword>
<feature type="transmembrane region" description="Helical" evidence="11">
    <location>
        <begin position="276"/>
        <end position="293"/>
    </location>
</feature>
<dbReference type="OrthoDB" id="10267654at2759"/>
<keyword evidence="11" id="KW-0507">mRNA processing</keyword>
<evidence type="ECO:0000256" key="6">
    <source>
        <dbReference type="ARBA" id="ARBA00022989"/>
    </source>
</evidence>
<dbReference type="Pfam" id="PF00076">
    <property type="entry name" value="RRM_1"/>
    <property type="match status" value="1"/>
</dbReference>
<gene>
    <name evidence="14" type="ORF">PCON_07636</name>
</gene>
<evidence type="ECO:0000313" key="15">
    <source>
        <dbReference type="Proteomes" id="UP000018144"/>
    </source>
</evidence>
<dbReference type="SUPFAM" id="SSF52540">
    <property type="entry name" value="P-loop containing nucleoside triphosphate hydrolases"/>
    <property type="match status" value="1"/>
</dbReference>
<comment type="similarity">
    <text evidence="2 11">Belongs to the YME2 family.</text>
</comment>
<dbReference type="InterPro" id="IPR039627">
    <property type="entry name" value="Yme2_C"/>
</dbReference>
<dbReference type="GO" id="GO:0006397">
    <property type="term" value="P:mRNA processing"/>
    <property type="evidence" value="ECO:0007669"/>
    <property type="project" value="UniProtKB-UniRule"/>
</dbReference>
<keyword evidence="7 11" id="KW-0496">Mitochondrion</keyword>
<dbReference type="InterPro" id="IPR027417">
    <property type="entry name" value="P-loop_NTPase"/>
</dbReference>
<reference evidence="14 15" key="1">
    <citation type="journal article" date="2013" name="PLoS Genet.">
        <title>The genome and development-dependent transcriptomes of Pyronema confluens: a window into fungal evolution.</title>
        <authorList>
            <person name="Traeger S."/>
            <person name="Altegoer F."/>
            <person name="Freitag M."/>
            <person name="Gabaldon T."/>
            <person name="Kempken F."/>
            <person name="Kumar A."/>
            <person name="Marcet-Houben M."/>
            <person name="Poggeler S."/>
            <person name="Stajich J.E."/>
            <person name="Nowrousian M."/>
        </authorList>
    </citation>
    <scope>NUCLEOTIDE SEQUENCE [LARGE SCALE GENOMIC DNA]</scope>
    <source>
        <strain evidence="15">CBS 100304</strain>
        <tissue evidence="14">Vegetative mycelium</tissue>
    </source>
</reference>
<evidence type="ECO:0000256" key="5">
    <source>
        <dbReference type="ARBA" id="ARBA00022792"/>
    </source>
</evidence>
<dbReference type="EMBL" id="HF935391">
    <property type="protein sequence ID" value="CCX29839.1"/>
    <property type="molecule type" value="Genomic_DNA"/>
</dbReference>
<sequence length="802" mass="91442">MNRLLTCRGVPPYFPTIRPQLSRPANRVHPAFRRHTSTIGTDKTGFIDRAPGESLLYFDNVFPLKTAIYDFRYLAMRWDTRSVDSRIRKQCLPAQYRTSTPEFTITEVIPRDKDGGAFVKYISPDPAVTEAVIQEYLKRKRMKPWFSPFTRVRAFAVRGKPWLEDLYRFPSTKLKVEFVEGGDLSQEALYALFRRYGKIADITVSSPGSKELPRGATIQFLRIRGATSARNCLHGFTVPEIEAIAGKEGGVTLRILYIRAMKTHWIRDWIFNHPRIMLPVLAAIFTTIAVWVFDPIRTFFIKAKITHSFAWSENEYWGWIKKNTIDRFSFGKGLQELDDLSALWEERKDAIEQINGWLLESEETFIVVQGPRGSGKRELIMDSVLGKRANVLLIDCEQIIENHGDSATIAAAAAQVGYRPVFSWLNTISSFVDLAAQSTIGTSAGFSQTLENQFNKILQNTGVALKDVALSHKHETDRDAFMSDDEYLAANPAVRPVVVIDNFLHHEGSGGNSGLYEKLSDWAALLVQANVAHVIFLTNDIGFQKSLAQSLPDRVFRTVFLGDAQPESAKRFVLHHLDEHADRIAKNEKLNRELEESIHALGGRLTDLEFLSRRIKAGETPRQAVEEIIHTSASEILKLYFLDGSEVAKRKWTPQQAWYLIKLLAEDEELRYNEIVLHDFFKSGEEALQSLEQTEMISIVNRNGRPWAIRPGKPVYRAAYQQLINDRVLKAKMDWISLKALISMQTDEIRKVEEELAVLAGLDKKSNRRVDYLVKKMETAQRKIEDAESQMAGLKKVMQKEF</sequence>
<dbReference type="Pfam" id="PF10443">
    <property type="entry name" value="RNA12"/>
    <property type="match status" value="1"/>
</dbReference>
<dbReference type="SUPFAM" id="SSF54928">
    <property type="entry name" value="RNA-binding domain, RBD"/>
    <property type="match status" value="1"/>
</dbReference>
<dbReference type="GO" id="GO:0005743">
    <property type="term" value="C:mitochondrial inner membrane"/>
    <property type="evidence" value="ECO:0007669"/>
    <property type="project" value="UniProtKB-SubCell"/>
</dbReference>
<feature type="domain" description="RRM" evidence="13">
    <location>
        <begin position="172"/>
        <end position="260"/>
    </location>
</feature>
<dbReference type="PANTHER" id="PTHR32198:SF2">
    <property type="entry name" value="MITOCHONDRIAL ESCAPE PROTEIN 2"/>
    <property type="match status" value="1"/>
</dbReference>
<evidence type="ECO:0000256" key="12">
    <source>
        <dbReference type="SAM" id="Coils"/>
    </source>
</evidence>
<proteinExistence type="inferred from homology"/>
<evidence type="ECO:0000256" key="2">
    <source>
        <dbReference type="ARBA" id="ARBA00010320"/>
    </source>
</evidence>
<keyword evidence="8 11" id="KW-0472">Membrane</keyword>
<protein>
    <recommendedName>
        <fullName evidence="3 11">Mitochondrial escape protein 2</fullName>
    </recommendedName>
</protein>
<keyword evidence="15" id="KW-1185">Reference proteome</keyword>
<dbReference type="InterPro" id="IPR018850">
    <property type="entry name" value="Mt_escape_2_C"/>
</dbReference>
<dbReference type="STRING" id="1076935.U4LCN1"/>
<comment type="function">
    <text evidence="9 11">Plays a role in maintaining the mitochondrial genome and in controlling the mtDNA escape. Involved in the regulation of mtDNA nucleotide structure and number. May have a dispensable role in early maturation of pre-rRNA.</text>
</comment>
<keyword evidence="5 11" id="KW-0999">Mitochondrion inner membrane</keyword>
<evidence type="ECO:0000256" key="8">
    <source>
        <dbReference type="ARBA" id="ARBA00023136"/>
    </source>
</evidence>
<name>U4LCN1_PYROM</name>
<dbReference type="CDD" id="cd12433">
    <property type="entry name" value="RRM_Yme2p_like"/>
    <property type="match status" value="1"/>
</dbReference>
<accession>U4LCN1</accession>
<evidence type="ECO:0000259" key="13">
    <source>
        <dbReference type="PROSITE" id="PS50102"/>
    </source>
</evidence>
<dbReference type="eggNOG" id="ENOG502QS0P">
    <property type="taxonomic scope" value="Eukaryota"/>
</dbReference>
<keyword evidence="10 11" id="KW-0694">RNA-binding</keyword>
<evidence type="ECO:0000256" key="9">
    <source>
        <dbReference type="ARBA" id="ARBA00025276"/>
    </source>
</evidence>
<dbReference type="OMA" id="FQFFRPY"/>
<dbReference type="InterPro" id="IPR035979">
    <property type="entry name" value="RBD_domain_sf"/>
</dbReference>
<keyword evidence="6 11" id="KW-1133">Transmembrane helix</keyword>
<dbReference type="AlphaFoldDB" id="U4LCN1"/>
<evidence type="ECO:0000256" key="11">
    <source>
        <dbReference type="RuleBase" id="RU367108"/>
    </source>
</evidence>
<evidence type="ECO:0000256" key="1">
    <source>
        <dbReference type="ARBA" id="ARBA00004434"/>
    </source>
</evidence>
<comment type="subcellular location">
    <subcellularLocation>
        <location evidence="1 11">Mitochondrion inner membrane</location>
        <topology evidence="1 11">Single-pass membrane protein</topology>
    </subcellularLocation>
</comment>
<evidence type="ECO:0000313" key="14">
    <source>
        <dbReference type="EMBL" id="CCX29839.1"/>
    </source>
</evidence>
<evidence type="ECO:0000256" key="7">
    <source>
        <dbReference type="ARBA" id="ARBA00023128"/>
    </source>
</evidence>
<dbReference type="GO" id="GO:0003723">
    <property type="term" value="F:RNA binding"/>
    <property type="evidence" value="ECO:0007669"/>
    <property type="project" value="UniProtKB-UniRule"/>
</dbReference>
<evidence type="ECO:0000256" key="3">
    <source>
        <dbReference type="ARBA" id="ARBA00020222"/>
    </source>
</evidence>
<feature type="coiled-coil region" evidence="12">
    <location>
        <begin position="770"/>
        <end position="797"/>
    </location>
</feature>
<dbReference type="InterPro" id="IPR000504">
    <property type="entry name" value="RRM_dom"/>
</dbReference>
<organism evidence="14 15">
    <name type="scientific">Pyronema omphalodes (strain CBS 100304)</name>
    <name type="common">Pyronema confluens</name>
    <dbReference type="NCBI Taxonomy" id="1076935"/>
    <lineage>
        <taxon>Eukaryota</taxon>
        <taxon>Fungi</taxon>
        <taxon>Dikarya</taxon>
        <taxon>Ascomycota</taxon>
        <taxon>Pezizomycotina</taxon>
        <taxon>Pezizomycetes</taxon>
        <taxon>Pezizales</taxon>
        <taxon>Pyronemataceae</taxon>
        <taxon>Pyronema</taxon>
    </lineage>
</organism>
<dbReference type="Proteomes" id="UP000018144">
    <property type="component" value="Unassembled WGS sequence"/>
</dbReference>
<keyword evidence="4 11" id="KW-0812">Transmembrane</keyword>